<gene>
    <name evidence="1" type="ORF">Aru02nite_18490</name>
</gene>
<reference evidence="1" key="1">
    <citation type="submission" date="2021-01" db="EMBL/GenBank/DDBJ databases">
        <title>Whole genome shotgun sequence of Actinocatenispora rupis NBRC 107355.</title>
        <authorList>
            <person name="Komaki H."/>
            <person name="Tamura T."/>
        </authorList>
    </citation>
    <scope>NUCLEOTIDE SEQUENCE</scope>
    <source>
        <strain evidence="1">NBRC 107355</strain>
    </source>
</reference>
<dbReference type="InterPro" id="IPR011009">
    <property type="entry name" value="Kinase-like_dom_sf"/>
</dbReference>
<dbReference type="RefSeq" id="WP_203656614.1">
    <property type="nucleotide sequence ID" value="NZ_BAAAZM010000004.1"/>
</dbReference>
<dbReference type="Proteomes" id="UP000612808">
    <property type="component" value="Unassembled WGS sequence"/>
</dbReference>
<dbReference type="GO" id="GO:0019748">
    <property type="term" value="P:secondary metabolic process"/>
    <property type="evidence" value="ECO:0007669"/>
    <property type="project" value="InterPro"/>
</dbReference>
<dbReference type="EMBL" id="BOMB01000010">
    <property type="protein sequence ID" value="GID10960.1"/>
    <property type="molecule type" value="Genomic_DNA"/>
</dbReference>
<organism evidence="1 2">
    <name type="scientific">Actinocatenispora rupis</name>
    <dbReference type="NCBI Taxonomy" id="519421"/>
    <lineage>
        <taxon>Bacteria</taxon>
        <taxon>Bacillati</taxon>
        <taxon>Actinomycetota</taxon>
        <taxon>Actinomycetes</taxon>
        <taxon>Micromonosporales</taxon>
        <taxon>Micromonosporaceae</taxon>
        <taxon>Actinocatenispora</taxon>
    </lineage>
</organism>
<proteinExistence type="predicted"/>
<dbReference type="AlphaFoldDB" id="A0A8J3J2L9"/>
<accession>A0A8J3J2L9</accession>
<dbReference type="GO" id="GO:0016773">
    <property type="term" value="F:phosphotransferase activity, alcohol group as acceptor"/>
    <property type="evidence" value="ECO:0007669"/>
    <property type="project" value="InterPro"/>
</dbReference>
<protein>
    <submittedName>
        <fullName evidence="1">Aminoglycoside O-phosphotransferase</fullName>
    </submittedName>
</protein>
<sequence>MDDPAAGHPVQIPQSYVDMPRWWTGGTEWLRGLPDAIRYRCDAWDLRVAGTVRHGSNAVVVPVDRGAGEYVLRLTPPGPETAELVRALRFWAGRGTVHLVDADVPAGAVLLERLALDRTLADVDVHEAVTVLGGMMRRLAVPAPADVPSTADLVRRRAGELDAQWRGLGAPFDRRILDAALDAAPGLWRTEGDLAVDGDLHSAQVLPGHRERWLTVDPVLLRGDIGYDLGRVLWTRLDDMPDDATIRRCLAAAVDAAGLDRDRARAGVLFRTVDYWLWGLGVGLTEDPVRCARLVAALG</sequence>
<evidence type="ECO:0000313" key="2">
    <source>
        <dbReference type="Proteomes" id="UP000612808"/>
    </source>
</evidence>
<name>A0A8J3J2L9_9ACTN</name>
<keyword evidence="2" id="KW-1185">Reference proteome</keyword>
<evidence type="ECO:0000313" key="1">
    <source>
        <dbReference type="EMBL" id="GID10960.1"/>
    </source>
</evidence>
<dbReference type="InterPro" id="IPR006748">
    <property type="entry name" value="NH2Glyco/OHUrea_AB-resist_kin"/>
</dbReference>
<comment type="caution">
    <text evidence="1">The sequence shown here is derived from an EMBL/GenBank/DDBJ whole genome shotgun (WGS) entry which is preliminary data.</text>
</comment>
<dbReference type="Pfam" id="PF04655">
    <property type="entry name" value="APH_6_hur"/>
    <property type="match status" value="1"/>
</dbReference>
<dbReference type="SUPFAM" id="SSF56112">
    <property type="entry name" value="Protein kinase-like (PK-like)"/>
    <property type="match status" value="1"/>
</dbReference>